<evidence type="ECO:0000313" key="2">
    <source>
        <dbReference type="Proteomes" id="UP001056778"/>
    </source>
</evidence>
<accession>A0ACB9TJG1</accession>
<proteinExistence type="predicted"/>
<keyword evidence="2" id="KW-1185">Reference proteome</keyword>
<organism evidence="1 2">
    <name type="scientific">Holotrichia oblita</name>
    <name type="common">Chafer beetle</name>
    <dbReference type="NCBI Taxonomy" id="644536"/>
    <lineage>
        <taxon>Eukaryota</taxon>
        <taxon>Metazoa</taxon>
        <taxon>Ecdysozoa</taxon>
        <taxon>Arthropoda</taxon>
        <taxon>Hexapoda</taxon>
        <taxon>Insecta</taxon>
        <taxon>Pterygota</taxon>
        <taxon>Neoptera</taxon>
        <taxon>Endopterygota</taxon>
        <taxon>Coleoptera</taxon>
        <taxon>Polyphaga</taxon>
        <taxon>Scarabaeiformia</taxon>
        <taxon>Scarabaeidae</taxon>
        <taxon>Melolonthinae</taxon>
        <taxon>Holotrichia</taxon>
    </lineage>
</organism>
<reference evidence="1" key="1">
    <citation type="submission" date="2022-04" db="EMBL/GenBank/DDBJ databases">
        <title>Chromosome-scale genome assembly of Holotrichia oblita Faldermann.</title>
        <authorList>
            <person name="Rongchong L."/>
        </authorList>
    </citation>
    <scope>NUCLEOTIDE SEQUENCE</scope>
    <source>
        <strain evidence="1">81SQS9</strain>
    </source>
</reference>
<evidence type="ECO:0000313" key="1">
    <source>
        <dbReference type="EMBL" id="KAI4466933.1"/>
    </source>
</evidence>
<dbReference type="EMBL" id="CM043016">
    <property type="protein sequence ID" value="KAI4466933.1"/>
    <property type="molecule type" value="Genomic_DNA"/>
</dbReference>
<gene>
    <name evidence="1" type="ORF">MML48_2g00012786</name>
</gene>
<name>A0ACB9TJG1_HOLOL</name>
<protein>
    <submittedName>
        <fullName evidence="1">Homeobox-like domain superfamily</fullName>
    </submittedName>
</protein>
<dbReference type="Proteomes" id="UP001056778">
    <property type="component" value="Chromosome 2"/>
</dbReference>
<comment type="caution">
    <text evidence="1">The sequence shown here is derived from an EMBL/GenBank/DDBJ whole genome shotgun (WGS) entry which is preliminary data.</text>
</comment>
<sequence>MSRVRNKGIRSQWSSAQLKLAINAIKNSLSKKAASQKYNISRRTLTRYLEKNISKNVKMGRKTVLDNEQEEELSKRIVRLAEVGYPLTNKILRK</sequence>